<evidence type="ECO:0000256" key="1">
    <source>
        <dbReference type="SAM" id="Phobius"/>
    </source>
</evidence>
<protein>
    <submittedName>
        <fullName evidence="2">Uncharacterized protein</fullName>
    </submittedName>
</protein>
<keyword evidence="1" id="KW-0812">Transmembrane</keyword>
<keyword evidence="3" id="KW-1185">Reference proteome</keyword>
<dbReference type="HOGENOM" id="CLU_1830604_0_0_2"/>
<gene>
    <name evidence="2" type="ordered locus">Metin_1315</name>
</gene>
<feature type="transmembrane region" description="Helical" evidence="1">
    <location>
        <begin position="72"/>
        <end position="90"/>
    </location>
</feature>
<evidence type="ECO:0000313" key="3">
    <source>
        <dbReference type="Proteomes" id="UP000002061"/>
    </source>
</evidence>
<dbReference type="EMBL" id="CP002009">
    <property type="protein sequence ID" value="ADG13965.1"/>
    <property type="molecule type" value="Genomic_DNA"/>
</dbReference>
<feature type="transmembrane region" description="Helical" evidence="1">
    <location>
        <begin position="40"/>
        <end position="60"/>
    </location>
</feature>
<dbReference type="GeneID" id="9132346"/>
<dbReference type="Proteomes" id="UP000002061">
    <property type="component" value="Chromosome"/>
</dbReference>
<feature type="transmembrane region" description="Helical" evidence="1">
    <location>
        <begin position="110"/>
        <end position="133"/>
    </location>
</feature>
<proteinExistence type="predicted"/>
<dbReference type="AlphaFoldDB" id="D5VTR2"/>
<feature type="transmembrane region" description="Helical" evidence="1">
    <location>
        <begin position="15"/>
        <end position="34"/>
    </location>
</feature>
<dbReference type="KEGG" id="mif:Metin_1315"/>
<reference evidence="2" key="1">
    <citation type="submission" date="2010-04" db="EMBL/GenBank/DDBJ databases">
        <title>Complete sequence of Methanocaldococcus infernus ME.</title>
        <authorList>
            <consortium name="US DOE Joint Genome Institute"/>
            <person name="Lucas S."/>
            <person name="Copeland A."/>
            <person name="Lapidus A."/>
            <person name="Cheng J.-F."/>
            <person name="Bruce D."/>
            <person name="Goodwin L."/>
            <person name="Pitluck S."/>
            <person name="Munk A.C."/>
            <person name="Detter J.C."/>
            <person name="Han C."/>
            <person name="Tapia R."/>
            <person name="Land M."/>
            <person name="Hauser L."/>
            <person name="Kyrpides N."/>
            <person name="Mikhailova N."/>
            <person name="Sieprawska-Lupa M."/>
            <person name="Whitman W.B."/>
            <person name="Woyke T."/>
        </authorList>
    </citation>
    <scope>NUCLEOTIDE SEQUENCE [LARGE SCALE GENOMIC DNA]</scope>
    <source>
        <strain evidence="2">ME</strain>
    </source>
</reference>
<organism evidence="2 3">
    <name type="scientific">Methanocaldococcus infernus (strain DSM 11812 / JCM 15783 / ME)</name>
    <dbReference type="NCBI Taxonomy" id="573063"/>
    <lineage>
        <taxon>Archaea</taxon>
        <taxon>Methanobacteriati</taxon>
        <taxon>Methanobacteriota</taxon>
        <taxon>Methanomada group</taxon>
        <taxon>Methanococci</taxon>
        <taxon>Methanococcales</taxon>
        <taxon>Methanocaldococcaceae</taxon>
        <taxon>Methanocaldococcus</taxon>
    </lineage>
</organism>
<accession>D5VTR2</accession>
<dbReference type="STRING" id="573063.Metin_1315"/>
<keyword evidence="1" id="KW-1133">Transmembrane helix</keyword>
<evidence type="ECO:0000313" key="2">
    <source>
        <dbReference type="EMBL" id="ADG13965.1"/>
    </source>
</evidence>
<sequence>MEATNYIKNLKDQSIITILFCSLIYIFSLVLLSISFNFIVAVNTLNIIFLLGVVLGYYVVKNILKWDLKEREFLGYLYLPMLFLLPILAVSSTEFLKLIFNISLSNEKSLIVMICSGICFIASYFIGFCLYILKNQMRKL</sequence>
<name>D5VTR2_METIM</name>
<keyword evidence="1" id="KW-0472">Membrane</keyword>
<dbReference type="RefSeq" id="WP_013100710.1">
    <property type="nucleotide sequence ID" value="NC_014122.1"/>
</dbReference>